<dbReference type="NCBIfam" id="TIGR00436">
    <property type="entry name" value="era"/>
    <property type="match status" value="1"/>
</dbReference>
<dbReference type="GO" id="GO:0005886">
    <property type="term" value="C:plasma membrane"/>
    <property type="evidence" value="ECO:0007669"/>
    <property type="project" value="UniProtKB-SubCell"/>
</dbReference>
<evidence type="ECO:0000259" key="11">
    <source>
        <dbReference type="PROSITE" id="PS51713"/>
    </source>
</evidence>
<protein>
    <recommendedName>
        <fullName evidence="2 7">GTPase Era</fullName>
    </recommendedName>
</protein>
<feature type="binding site" evidence="7">
    <location>
        <begin position="59"/>
        <end position="63"/>
    </location>
    <ligand>
        <name>GTP</name>
        <dbReference type="ChEBI" id="CHEBI:37565"/>
    </ligand>
</feature>
<feature type="region of interest" description="G3" evidence="8">
    <location>
        <begin position="59"/>
        <end position="62"/>
    </location>
</feature>
<dbReference type="InterPro" id="IPR005225">
    <property type="entry name" value="Small_GTP-bd"/>
</dbReference>
<dbReference type="PROSITE" id="PS51713">
    <property type="entry name" value="G_ERA"/>
    <property type="match status" value="1"/>
</dbReference>
<keyword evidence="7" id="KW-0699">rRNA-binding</keyword>
<comment type="caution">
    <text evidence="12">The sequence shown here is derived from an EMBL/GenBank/DDBJ whole genome shotgun (WGS) entry which is preliminary data.</text>
</comment>
<dbReference type="Proteomes" id="UP000245370">
    <property type="component" value="Unassembled WGS sequence"/>
</dbReference>
<feature type="binding site" evidence="7">
    <location>
        <begin position="12"/>
        <end position="19"/>
    </location>
    <ligand>
        <name>GTP</name>
        <dbReference type="ChEBI" id="CHEBI:37565"/>
    </ligand>
</feature>
<dbReference type="FunFam" id="3.30.300.20:FF:000003">
    <property type="entry name" value="GTPase Era"/>
    <property type="match status" value="1"/>
</dbReference>
<dbReference type="InterPro" id="IPR009019">
    <property type="entry name" value="KH_sf_prok-type"/>
</dbReference>
<evidence type="ECO:0000256" key="6">
    <source>
        <dbReference type="ARBA" id="ARBA00023134"/>
    </source>
</evidence>
<dbReference type="RefSeq" id="WP_109359088.1">
    <property type="nucleotide sequence ID" value="NZ_QFRJ01000004.1"/>
</dbReference>
<comment type="subunit">
    <text evidence="7">Monomer.</text>
</comment>
<dbReference type="Gene3D" id="3.30.300.20">
    <property type="match status" value="1"/>
</dbReference>
<evidence type="ECO:0000256" key="1">
    <source>
        <dbReference type="ARBA" id="ARBA00007921"/>
    </source>
</evidence>
<feature type="region of interest" description="G2" evidence="8">
    <location>
        <begin position="38"/>
        <end position="42"/>
    </location>
</feature>
<dbReference type="AlphaFoldDB" id="A0A2U2XDI6"/>
<dbReference type="PRINTS" id="PR00326">
    <property type="entry name" value="GTP1OBG"/>
</dbReference>
<evidence type="ECO:0000256" key="2">
    <source>
        <dbReference type="ARBA" id="ARBA00020484"/>
    </source>
</evidence>
<dbReference type="GO" id="GO:0003924">
    <property type="term" value="F:GTPase activity"/>
    <property type="evidence" value="ECO:0007669"/>
    <property type="project" value="UniProtKB-UniRule"/>
</dbReference>
<proteinExistence type="inferred from homology"/>
<evidence type="ECO:0000256" key="4">
    <source>
        <dbReference type="ARBA" id="ARBA00022741"/>
    </source>
</evidence>
<dbReference type="SUPFAM" id="SSF52540">
    <property type="entry name" value="P-loop containing nucleoside triphosphate hydrolases"/>
    <property type="match status" value="1"/>
</dbReference>
<evidence type="ECO:0000256" key="7">
    <source>
        <dbReference type="HAMAP-Rule" id="MF_00367"/>
    </source>
</evidence>
<evidence type="ECO:0000259" key="10">
    <source>
        <dbReference type="PROSITE" id="PS50823"/>
    </source>
</evidence>
<dbReference type="InterPro" id="IPR004044">
    <property type="entry name" value="KH_dom_type_2"/>
</dbReference>
<dbReference type="CDD" id="cd22534">
    <property type="entry name" value="KH-II_Era"/>
    <property type="match status" value="1"/>
</dbReference>
<evidence type="ECO:0000313" key="12">
    <source>
        <dbReference type="EMBL" id="PWH85810.1"/>
    </source>
</evidence>
<organism evidence="12 13">
    <name type="scientific">Brumimicrobium oceani</name>
    <dbReference type="NCBI Taxonomy" id="2100725"/>
    <lineage>
        <taxon>Bacteria</taxon>
        <taxon>Pseudomonadati</taxon>
        <taxon>Bacteroidota</taxon>
        <taxon>Flavobacteriia</taxon>
        <taxon>Flavobacteriales</taxon>
        <taxon>Crocinitomicaceae</taxon>
        <taxon>Brumimicrobium</taxon>
    </lineage>
</organism>
<keyword evidence="5 7" id="KW-0694">RNA-binding</keyword>
<dbReference type="SUPFAM" id="SSF54814">
    <property type="entry name" value="Prokaryotic type KH domain (KH-domain type II)"/>
    <property type="match status" value="1"/>
</dbReference>
<gene>
    <name evidence="7" type="primary">era</name>
    <name evidence="12" type="ORF">DIT68_06870</name>
</gene>
<reference evidence="12 13" key="2">
    <citation type="submission" date="2018-05" db="EMBL/GenBank/DDBJ databases">
        <authorList>
            <person name="Lanie J.A."/>
            <person name="Ng W.-L."/>
            <person name="Kazmierczak K.M."/>
            <person name="Andrzejewski T.M."/>
            <person name="Davidsen T.M."/>
            <person name="Wayne K.J."/>
            <person name="Tettelin H."/>
            <person name="Glass J.I."/>
            <person name="Rusch D."/>
            <person name="Podicherti R."/>
            <person name="Tsui H.-C.T."/>
            <person name="Winkler M.E."/>
        </authorList>
    </citation>
    <scope>NUCLEOTIDE SEQUENCE [LARGE SCALE GENOMIC DNA]</scope>
    <source>
        <strain evidence="12 13">C305</strain>
    </source>
</reference>
<dbReference type="CDD" id="cd04163">
    <property type="entry name" value="Era"/>
    <property type="match status" value="1"/>
</dbReference>
<feature type="region of interest" description="G1" evidence="8">
    <location>
        <begin position="12"/>
        <end position="19"/>
    </location>
</feature>
<feature type="domain" description="Era-type G" evidence="11">
    <location>
        <begin position="4"/>
        <end position="170"/>
    </location>
</feature>
<evidence type="ECO:0000256" key="5">
    <source>
        <dbReference type="ARBA" id="ARBA00022884"/>
    </source>
</evidence>
<dbReference type="GO" id="GO:0070181">
    <property type="term" value="F:small ribosomal subunit rRNA binding"/>
    <property type="evidence" value="ECO:0007669"/>
    <property type="project" value="UniProtKB-UniRule"/>
</dbReference>
<dbReference type="Pfam" id="PF07650">
    <property type="entry name" value="KH_2"/>
    <property type="match status" value="1"/>
</dbReference>
<keyword evidence="7" id="KW-0963">Cytoplasm</keyword>
<keyword evidence="6 7" id="KW-0342">GTP-binding</keyword>
<feature type="domain" description="KH type-2" evidence="10">
    <location>
        <begin position="201"/>
        <end position="277"/>
    </location>
</feature>
<dbReference type="PANTHER" id="PTHR42698:SF1">
    <property type="entry name" value="GTPASE ERA, MITOCHONDRIAL"/>
    <property type="match status" value="1"/>
</dbReference>
<dbReference type="GO" id="GO:0005525">
    <property type="term" value="F:GTP binding"/>
    <property type="evidence" value="ECO:0007669"/>
    <property type="project" value="UniProtKB-UniRule"/>
</dbReference>
<dbReference type="NCBIfam" id="TIGR00231">
    <property type="entry name" value="small_GTP"/>
    <property type="match status" value="1"/>
</dbReference>
<comment type="function">
    <text evidence="7">An essential GTPase that binds both GDP and GTP, with rapid nucleotide exchange. Plays a role in 16S rRNA processing and 30S ribosomal subunit biogenesis and possibly also in cell cycle regulation and energy metabolism.</text>
</comment>
<name>A0A2U2XDI6_9FLAO</name>
<feature type="binding site" evidence="7">
    <location>
        <begin position="120"/>
        <end position="123"/>
    </location>
    <ligand>
        <name>GTP</name>
        <dbReference type="ChEBI" id="CHEBI:37565"/>
    </ligand>
</feature>
<dbReference type="GO" id="GO:0043024">
    <property type="term" value="F:ribosomal small subunit binding"/>
    <property type="evidence" value="ECO:0007669"/>
    <property type="project" value="TreeGrafter"/>
</dbReference>
<evidence type="ECO:0000313" key="13">
    <source>
        <dbReference type="Proteomes" id="UP000245370"/>
    </source>
</evidence>
<dbReference type="InterPro" id="IPR006073">
    <property type="entry name" value="GTP-bd"/>
</dbReference>
<keyword evidence="7" id="KW-1003">Cell membrane</keyword>
<dbReference type="GO" id="GO:0005829">
    <property type="term" value="C:cytosol"/>
    <property type="evidence" value="ECO:0007669"/>
    <property type="project" value="TreeGrafter"/>
</dbReference>
<evidence type="ECO:0000256" key="8">
    <source>
        <dbReference type="PROSITE-ProRule" id="PRU01050"/>
    </source>
</evidence>
<dbReference type="InterPro" id="IPR015946">
    <property type="entry name" value="KH_dom-like_a/b"/>
</dbReference>
<feature type="region of interest" description="G5" evidence="8">
    <location>
        <begin position="149"/>
        <end position="151"/>
    </location>
</feature>
<keyword evidence="7" id="KW-0472">Membrane</keyword>
<dbReference type="Pfam" id="PF01926">
    <property type="entry name" value="MMR_HSR1"/>
    <property type="match status" value="1"/>
</dbReference>
<feature type="region of interest" description="G4" evidence="8">
    <location>
        <begin position="120"/>
        <end position="123"/>
    </location>
</feature>
<dbReference type="InterPro" id="IPR030388">
    <property type="entry name" value="G_ERA_dom"/>
</dbReference>
<keyword evidence="3 7" id="KW-0690">Ribosome biogenesis</keyword>
<keyword evidence="4 7" id="KW-0547">Nucleotide-binding</keyword>
<dbReference type="OrthoDB" id="9805918at2"/>
<dbReference type="PANTHER" id="PTHR42698">
    <property type="entry name" value="GTPASE ERA"/>
    <property type="match status" value="1"/>
</dbReference>
<accession>A0A2U2XDI6</accession>
<dbReference type="InterPro" id="IPR027417">
    <property type="entry name" value="P-loop_NTPase"/>
</dbReference>
<dbReference type="PROSITE" id="PS50823">
    <property type="entry name" value="KH_TYPE_2"/>
    <property type="match status" value="1"/>
</dbReference>
<dbReference type="HAMAP" id="MF_00367">
    <property type="entry name" value="GTPase_Era"/>
    <property type="match status" value="1"/>
</dbReference>
<dbReference type="InterPro" id="IPR005662">
    <property type="entry name" value="GTPase_Era-like"/>
</dbReference>
<evidence type="ECO:0000256" key="3">
    <source>
        <dbReference type="ARBA" id="ARBA00022517"/>
    </source>
</evidence>
<dbReference type="NCBIfam" id="NF000908">
    <property type="entry name" value="PRK00089.1"/>
    <property type="match status" value="1"/>
</dbReference>
<dbReference type="GO" id="GO:0000028">
    <property type="term" value="P:ribosomal small subunit assembly"/>
    <property type="evidence" value="ECO:0007669"/>
    <property type="project" value="TreeGrafter"/>
</dbReference>
<comment type="subcellular location">
    <subcellularLocation>
        <location evidence="7">Cytoplasm</location>
    </subcellularLocation>
    <subcellularLocation>
        <location evidence="7">Cell membrane</location>
        <topology evidence="7">Peripheral membrane protein</topology>
    </subcellularLocation>
</comment>
<comment type="similarity">
    <text evidence="1 7 8 9">Belongs to the TRAFAC class TrmE-Era-EngA-EngB-Septin-like GTPase superfamily. Era GTPase family.</text>
</comment>
<sequence>MSHKSGFVNIVGSPNVGKSTLMNRLLGEKLSIVTSKAQTTRHRIRGILNHEDYQIVFSDTPGVVNAAYGLHESMMKYVDSSIKDADVLLFITDIFENTMNHKETLERIKLLNVPVICLVNKVDLKDQKVVAERLEYWSKELPNATVLPISALHKFNVEPILNLILDKLPDSPAFFDKEAISDRPMRFFISEIIREKIFLNLKKEVPYACEVEVTDYVEEEDIIRIRANIIVERDSQKGILIGAKGRQLKYIGIDSRKDIEKFVDKHVFLETFVKVDKDWRNNDGKLKKYGY</sequence>
<evidence type="ECO:0000256" key="9">
    <source>
        <dbReference type="RuleBase" id="RU003761"/>
    </source>
</evidence>
<dbReference type="Gene3D" id="3.40.50.300">
    <property type="entry name" value="P-loop containing nucleotide triphosphate hydrolases"/>
    <property type="match status" value="1"/>
</dbReference>
<reference evidence="12 13" key="1">
    <citation type="submission" date="2018-05" db="EMBL/GenBank/DDBJ databases">
        <title>Brumimicrobium oceani sp. nov., isolated from coastal sediment.</title>
        <authorList>
            <person name="Kou Y."/>
        </authorList>
    </citation>
    <scope>NUCLEOTIDE SEQUENCE [LARGE SCALE GENOMIC DNA]</scope>
    <source>
        <strain evidence="12 13">C305</strain>
    </source>
</reference>
<keyword evidence="13" id="KW-1185">Reference proteome</keyword>
<dbReference type="EMBL" id="QFRJ01000004">
    <property type="protein sequence ID" value="PWH85810.1"/>
    <property type="molecule type" value="Genomic_DNA"/>
</dbReference>